<gene>
    <name evidence="1" type="ORF">GGQ68_004750</name>
</gene>
<dbReference type="EMBL" id="JACIEJ010000021">
    <property type="protein sequence ID" value="MBB3988393.1"/>
    <property type="molecule type" value="Genomic_DNA"/>
</dbReference>
<dbReference type="Proteomes" id="UP000541426">
    <property type="component" value="Unassembled WGS sequence"/>
</dbReference>
<organism evidence="1 2">
    <name type="scientific">Sagittula marina</name>
    <dbReference type="NCBI Taxonomy" id="943940"/>
    <lineage>
        <taxon>Bacteria</taxon>
        <taxon>Pseudomonadati</taxon>
        <taxon>Pseudomonadota</taxon>
        <taxon>Alphaproteobacteria</taxon>
        <taxon>Rhodobacterales</taxon>
        <taxon>Roseobacteraceae</taxon>
        <taxon>Sagittula</taxon>
    </lineage>
</organism>
<comment type="caution">
    <text evidence="1">The sequence shown here is derived from an EMBL/GenBank/DDBJ whole genome shotgun (WGS) entry which is preliminary data.</text>
</comment>
<accession>A0A7W6DYA0</accession>
<reference evidence="1 2" key="1">
    <citation type="submission" date="2020-08" db="EMBL/GenBank/DDBJ databases">
        <title>Genomic Encyclopedia of Type Strains, Phase IV (KMG-IV): sequencing the most valuable type-strain genomes for metagenomic binning, comparative biology and taxonomic classification.</title>
        <authorList>
            <person name="Goeker M."/>
        </authorList>
    </citation>
    <scope>NUCLEOTIDE SEQUENCE [LARGE SCALE GENOMIC DNA]</scope>
    <source>
        <strain evidence="1 2">DSM 102235</strain>
    </source>
</reference>
<keyword evidence="2" id="KW-1185">Reference proteome</keyword>
<dbReference type="RefSeq" id="WP_183970188.1">
    <property type="nucleotide sequence ID" value="NZ_BAABBZ010000043.1"/>
</dbReference>
<proteinExistence type="predicted"/>
<dbReference type="AlphaFoldDB" id="A0A7W6DYA0"/>
<evidence type="ECO:0000313" key="1">
    <source>
        <dbReference type="EMBL" id="MBB3988393.1"/>
    </source>
</evidence>
<name>A0A7W6DYA0_9RHOB</name>
<protein>
    <submittedName>
        <fullName evidence="1">Uncharacterized protein</fullName>
    </submittedName>
</protein>
<sequence>MDSFERLDADIRANLSKEFVEAAESRLHWEYSSSFDIAERQGAGLVYDRPDPLNQNLLERHMRTRSSFGMSALTAAALDVGADVENMLLPNGQRKSIVRIGCFCFIAETILDLSHRPAVAAYKQRLAGTNSAIRQLEMDLGDRPVLQADWTGCHLGVLLHGCRGDAFTRTGTGLNMFRIAFPNSSYDSWVWNKDVLSSQLSDDLGWTKSPADRAPKQFDKVAVRLRPASERRETK</sequence>
<evidence type="ECO:0000313" key="2">
    <source>
        <dbReference type="Proteomes" id="UP000541426"/>
    </source>
</evidence>